<dbReference type="Pfam" id="PF00656">
    <property type="entry name" value="Peptidase_C14"/>
    <property type="match status" value="1"/>
</dbReference>
<evidence type="ECO:0000313" key="3">
    <source>
        <dbReference type="Proteomes" id="UP000248857"/>
    </source>
</evidence>
<dbReference type="PANTHER" id="PTHR48104">
    <property type="entry name" value="METACASPASE-4"/>
    <property type="match status" value="1"/>
</dbReference>
<dbReference type="PIRSF" id="PIRSF007398">
    <property type="entry name" value="Sll0148_caspase"/>
    <property type="match status" value="1"/>
</dbReference>
<proteinExistence type="predicted"/>
<dbReference type="AlphaFoldDB" id="A0A2W1JU88"/>
<evidence type="ECO:0000259" key="1">
    <source>
        <dbReference type="Pfam" id="PF00656"/>
    </source>
</evidence>
<dbReference type="Proteomes" id="UP000248857">
    <property type="component" value="Unassembled WGS sequence"/>
</dbReference>
<dbReference type="InterPro" id="IPR011600">
    <property type="entry name" value="Pept_C14_caspase"/>
</dbReference>
<dbReference type="GO" id="GO:0004197">
    <property type="term" value="F:cysteine-type endopeptidase activity"/>
    <property type="evidence" value="ECO:0007669"/>
    <property type="project" value="InterPro"/>
</dbReference>
<dbReference type="Gene3D" id="3.40.50.1460">
    <property type="match status" value="1"/>
</dbReference>
<organism evidence="2 3">
    <name type="scientific">Acaryochloris thomasi RCC1774</name>
    <dbReference type="NCBI Taxonomy" id="1764569"/>
    <lineage>
        <taxon>Bacteria</taxon>
        <taxon>Bacillati</taxon>
        <taxon>Cyanobacteriota</taxon>
        <taxon>Cyanophyceae</taxon>
        <taxon>Acaryochloridales</taxon>
        <taxon>Acaryochloridaceae</taxon>
        <taxon>Acaryochloris</taxon>
        <taxon>Acaryochloris thomasi</taxon>
    </lineage>
</organism>
<sequence length="779" mass="84515">MLLIPVLLRNGDIVKELAVDDSLFTRAVKRSIMSLTRRAFLQQTGLTLAGLGFGDVLRTGAQKYQQALADPTPRKLALLVGINQYASDAKLPNLKGCLTDLDLHRELLVHRFGFKPGDIVELRNKDATVSNLEAALVEHLIKQARPHDVVVFHFSGYGRQIDVSPSLIDRVDVLPDTPLNALVPFDALNVSDDQPELNAFLLRDLSRLLRSLTTDQLVSVLDMGLTHPNTDELGHLRVRSLPTASLTVNAVRDISIQDEVWAQLSPSEQLKQRIQRSQRLPGLALAAADSGQTAVEVQWHNYAAGLFTAALTHELWQAMPATTLTFAMNRTVTDVAQPMGEIQVPQFITPRSQQSLIYGAPQEPTADGVVIANDNAVWLGGISPHVLEQYEPQTCFQVLPSSEPVAPAVGAETAPLPSKQRQVQLVSRSGFTGTTEVEGEKDAAPLQTGQLLQEAIRVLPTTLDLNVALGKALDRVERVDATSAFSDLDHMSPVTTSDQPADYLFTKTAMLSTTAANEPETTERTAPSYGLCLLGGTPLSGSSGDPGEAVKTAVRRLRPMLETMLAAKLMEMTVNAAASKVGAIATLETIEADKPKTLVSQYTPRAPWTTSGLANTAPQESIVSLEAGSQIRYQISNYSDRPLYWLLLSVNGTQPIACYSQADQSEVIADRIAPGTSLTVPPEGNKWKLHGPAGFCTTYVIVSRQPLTKTLTHLQDQVGQDAAGEVVTFSELLEVTRQLLKDLNDMSTEAAKAAEIAADAGWALDLDQWATFKFFHQVV</sequence>
<dbReference type="GO" id="GO:0006508">
    <property type="term" value="P:proteolysis"/>
    <property type="evidence" value="ECO:0007669"/>
    <property type="project" value="InterPro"/>
</dbReference>
<protein>
    <recommendedName>
        <fullName evidence="1">Peptidase C14 caspase domain-containing protein</fullName>
    </recommendedName>
</protein>
<dbReference type="GO" id="GO:0005737">
    <property type="term" value="C:cytoplasm"/>
    <property type="evidence" value="ECO:0007669"/>
    <property type="project" value="TreeGrafter"/>
</dbReference>
<dbReference type="PANTHER" id="PTHR48104:SF30">
    <property type="entry name" value="METACASPASE-1"/>
    <property type="match status" value="1"/>
</dbReference>
<dbReference type="EMBL" id="PQWO01000003">
    <property type="protein sequence ID" value="PZD74082.1"/>
    <property type="molecule type" value="Genomic_DNA"/>
</dbReference>
<dbReference type="SUPFAM" id="SSF52129">
    <property type="entry name" value="Caspase-like"/>
    <property type="match status" value="1"/>
</dbReference>
<gene>
    <name evidence="2" type="ORF">C1752_01312</name>
</gene>
<accession>A0A2W1JU88</accession>
<feature type="domain" description="Peptidase C14 caspase" evidence="1">
    <location>
        <begin position="74"/>
        <end position="348"/>
    </location>
</feature>
<keyword evidence="3" id="KW-1185">Reference proteome</keyword>
<comment type="caution">
    <text evidence="2">The sequence shown here is derived from an EMBL/GenBank/DDBJ whole genome shotgun (WGS) entry which is preliminary data.</text>
</comment>
<dbReference type="InterPro" id="IPR029030">
    <property type="entry name" value="Caspase-like_dom_sf"/>
</dbReference>
<dbReference type="InterPro" id="IPR050452">
    <property type="entry name" value="Metacaspase"/>
</dbReference>
<dbReference type="InterPro" id="IPR011189">
    <property type="entry name" value="UCP_caspase_lke"/>
</dbReference>
<evidence type="ECO:0000313" key="2">
    <source>
        <dbReference type="EMBL" id="PZD74082.1"/>
    </source>
</evidence>
<reference evidence="2 3" key="1">
    <citation type="journal article" date="2018" name="Sci. Rep.">
        <title>A novel species of the marine cyanobacterium Acaryochloris with a unique pigment content and lifestyle.</title>
        <authorList>
            <person name="Partensky F."/>
            <person name="Six C."/>
            <person name="Ratin M."/>
            <person name="Garczarek L."/>
            <person name="Vaulot D."/>
            <person name="Probert I."/>
            <person name="Calteau A."/>
            <person name="Gourvil P."/>
            <person name="Marie D."/>
            <person name="Grebert T."/>
            <person name="Bouchier C."/>
            <person name="Le Panse S."/>
            <person name="Gachenot M."/>
            <person name="Rodriguez F."/>
            <person name="Garrido J.L."/>
        </authorList>
    </citation>
    <scope>NUCLEOTIDE SEQUENCE [LARGE SCALE GENOMIC DNA]</scope>
    <source>
        <strain evidence="2 3">RCC1774</strain>
    </source>
</reference>
<name>A0A2W1JU88_9CYAN</name>